<dbReference type="EMBL" id="BMXR01000015">
    <property type="protein sequence ID" value="GGX72453.1"/>
    <property type="molecule type" value="Genomic_DNA"/>
</dbReference>
<evidence type="ECO:0000259" key="1">
    <source>
        <dbReference type="Pfam" id="PF08818"/>
    </source>
</evidence>
<reference evidence="2" key="1">
    <citation type="journal article" date="2014" name="Int. J. Syst. Evol. Microbiol.">
        <title>Complete genome sequence of Corynebacterium casei LMG S-19264T (=DSM 44701T), isolated from a smear-ripened cheese.</title>
        <authorList>
            <consortium name="US DOE Joint Genome Institute (JGI-PGF)"/>
            <person name="Walter F."/>
            <person name="Albersmeier A."/>
            <person name="Kalinowski J."/>
            <person name="Ruckert C."/>
        </authorList>
    </citation>
    <scope>NUCLEOTIDE SEQUENCE</scope>
    <source>
        <strain evidence="2">KCTC 22169</strain>
    </source>
</reference>
<proteinExistence type="predicted"/>
<reference evidence="2" key="2">
    <citation type="submission" date="2020-09" db="EMBL/GenBank/DDBJ databases">
        <authorList>
            <person name="Sun Q."/>
            <person name="Kim S."/>
        </authorList>
    </citation>
    <scope>NUCLEOTIDE SEQUENCE</scope>
    <source>
        <strain evidence="2">KCTC 22169</strain>
    </source>
</reference>
<dbReference type="SUPFAM" id="SSF159888">
    <property type="entry name" value="YdhG-like"/>
    <property type="match status" value="1"/>
</dbReference>
<dbReference type="InterPro" id="IPR014922">
    <property type="entry name" value="YdhG-like"/>
</dbReference>
<dbReference type="Pfam" id="PF08818">
    <property type="entry name" value="DUF1801"/>
    <property type="match status" value="1"/>
</dbReference>
<gene>
    <name evidence="2" type="ORF">GCM10007392_44890</name>
</gene>
<organism evidence="2 3">
    <name type="scientific">Saccharospirillum salsuginis</name>
    <dbReference type="NCBI Taxonomy" id="418750"/>
    <lineage>
        <taxon>Bacteria</taxon>
        <taxon>Pseudomonadati</taxon>
        <taxon>Pseudomonadota</taxon>
        <taxon>Gammaproteobacteria</taxon>
        <taxon>Oceanospirillales</taxon>
        <taxon>Saccharospirillaceae</taxon>
        <taxon>Saccharospirillum</taxon>
    </lineage>
</organism>
<keyword evidence="3" id="KW-1185">Reference proteome</keyword>
<dbReference type="Proteomes" id="UP000626148">
    <property type="component" value="Unassembled WGS sequence"/>
</dbReference>
<protein>
    <recommendedName>
        <fullName evidence="1">YdhG-like domain-containing protein</fullName>
    </recommendedName>
</protein>
<name>A0A918NJM9_9GAMM</name>
<sequence>MGQLALDWYRQAYACGGDITEVMHDGQPTLCVEGAAFVYVDVFSAHANLGFFQGAELPDPSNLLEGKGRFMRHVKLRVGAEVDEAALRELILAAYDDVKTRLKLDADV</sequence>
<comment type="caution">
    <text evidence="2">The sequence shown here is derived from an EMBL/GenBank/DDBJ whole genome shotgun (WGS) entry which is preliminary data.</text>
</comment>
<accession>A0A918NJM9</accession>
<feature type="domain" description="YdhG-like" evidence="1">
    <location>
        <begin position="13"/>
        <end position="94"/>
    </location>
</feature>
<dbReference type="AlphaFoldDB" id="A0A918NJM9"/>
<evidence type="ECO:0000313" key="2">
    <source>
        <dbReference type="EMBL" id="GGX72453.1"/>
    </source>
</evidence>
<evidence type="ECO:0000313" key="3">
    <source>
        <dbReference type="Proteomes" id="UP000626148"/>
    </source>
</evidence>